<keyword evidence="1" id="KW-0175">Coiled coil</keyword>
<evidence type="ECO:0000313" key="3">
    <source>
        <dbReference type="Proteomes" id="UP000326354"/>
    </source>
</evidence>
<organism evidence="2 3">
    <name type="scientific">Uabimicrobium amorphum</name>
    <dbReference type="NCBI Taxonomy" id="2596890"/>
    <lineage>
        <taxon>Bacteria</taxon>
        <taxon>Pseudomonadati</taxon>
        <taxon>Planctomycetota</taxon>
        <taxon>Candidatus Uabimicrobiia</taxon>
        <taxon>Candidatus Uabimicrobiales</taxon>
        <taxon>Candidatus Uabimicrobiaceae</taxon>
        <taxon>Candidatus Uabimicrobium</taxon>
    </lineage>
</organism>
<feature type="coiled-coil region" evidence="1">
    <location>
        <begin position="201"/>
        <end position="235"/>
    </location>
</feature>
<evidence type="ECO:0008006" key="4">
    <source>
        <dbReference type="Google" id="ProtNLM"/>
    </source>
</evidence>
<proteinExistence type="predicted"/>
<gene>
    <name evidence="2" type="ORF">UABAM_04615</name>
</gene>
<dbReference type="Proteomes" id="UP000326354">
    <property type="component" value="Chromosome"/>
</dbReference>
<name>A0A5S9F631_UABAM</name>
<dbReference type="EMBL" id="AP019860">
    <property type="protein sequence ID" value="BBM86229.1"/>
    <property type="molecule type" value="Genomic_DNA"/>
</dbReference>
<protein>
    <recommendedName>
        <fullName evidence="4">Lipoprotein</fullName>
    </recommendedName>
</protein>
<dbReference type="KEGG" id="uam:UABAM_04615"/>
<evidence type="ECO:0000256" key="1">
    <source>
        <dbReference type="SAM" id="Coils"/>
    </source>
</evidence>
<dbReference type="RefSeq" id="WP_151970295.1">
    <property type="nucleotide sequence ID" value="NZ_AP019860.1"/>
</dbReference>
<accession>A0A5S9F631</accession>
<dbReference type="AlphaFoldDB" id="A0A5S9F631"/>
<sequence>MRVKKTFVILLVLTSLVLGCRNYNIGKKAYENTRDGIIQNLQTAQTNIGTSNLKDLLDESVEILESAHGPYVSSQRLLEERKLFVFKTKVTPNDFEVIDQKIDAANAGYHQRLKTENATALKTVKETKDTLEKVQKTFESLKKGDTSIALALQYTLHYTSVVRANVDKLDFISDERKQNIKDVLDDIDLVVKEFEQQLKFFEILSDDNKTAEEKLQELANRIEALTKVIEELKND</sequence>
<reference evidence="2 3" key="1">
    <citation type="submission" date="2019-08" db="EMBL/GenBank/DDBJ databases">
        <title>Complete genome sequence of Candidatus Uab amorphum.</title>
        <authorList>
            <person name="Shiratori T."/>
            <person name="Suzuki S."/>
            <person name="Kakizawa Y."/>
            <person name="Ishida K."/>
        </authorList>
    </citation>
    <scope>NUCLEOTIDE SEQUENCE [LARGE SCALE GENOMIC DNA]</scope>
    <source>
        <strain evidence="2 3">SRT547</strain>
    </source>
</reference>
<dbReference type="PROSITE" id="PS51257">
    <property type="entry name" value="PROKAR_LIPOPROTEIN"/>
    <property type="match status" value="1"/>
</dbReference>
<keyword evidence="3" id="KW-1185">Reference proteome</keyword>
<evidence type="ECO:0000313" key="2">
    <source>
        <dbReference type="EMBL" id="BBM86229.1"/>
    </source>
</evidence>